<dbReference type="AlphaFoldDB" id="A0A2X0I8S4"/>
<comment type="caution">
    <text evidence="4">The sequence shown here is derived from an EMBL/GenBank/DDBJ whole genome shotgun (WGS) entry which is preliminary data.</text>
</comment>
<dbReference type="Gene3D" id="1.10.1200.10">
    <property type="entry name" value="ACP-like"/>
    <property type="match status" value="1"/>
</dbReference>
<dbReference type="EMBL" id="QKYN01000166">
    <property type="protein sequence ID" value="RAG81294.1"/>
    <property type="molecule type" value="Genomic_DNA"/>
</dbReference>
<feature type="domain" description="Carrier" evidence="3">
    <location>
        <begin position="7"/>
        <end position="84"/>
    </location>
</feature>
<dbReference type="InterPro" id="IPR020806">
    <property type="entry name" value="PKS_PP-bd"/>
</dbReference>
<evidence type="ECO:0000256" key="1">
    <source>
        <dbReference type="ARBA" id="ARBA00022450"/>
    </source>
</evidence>
<keyword evidence="2" id="KW-0597">Phosphoprotein</keyword>
<accession>A0A2X0I8S4</accession>
<dbReference type="OrthoDB" id="9778690at2"/>
<evidence type="ECO:0000259" key="3">
    <source>
        <dbReference type="PROSITE" id="PS50075"/>
    </source>
</evidence>
<dbReference type="Proteomes" id="UP000248889">
    <property type="component" value="Unassembled WGS sequence"/>
</dbReference>
<name>A0A2X0I8S4_9ACTN</name>
<keyword evidence="1" id="KW-0596">Phosphopantetheine</keyword>
<dbReference type="GO" id="GO:0017000">
    <property type="term" value="P:antibiotic biosynthetic process"/>
    <property type="evidence" value="ECO:0007669"/>
    <property type="project" value="UniProtKB-ARBA"/>
</dbReference>
<protein>
    <recommendedName>
        <fullName evidence="3">Carrier domain-containing protein</fullName>
    </recommendedName>
</protein>
<keyword evidence="5" id="KW-1185">Reference proteome</keyword>
<dbReference type="PANTHER" id="PTHR43775">
    <property type="entry name" value="FATTY ACID SYNTHASE"/>
    <property type="match status" value="1"/>
</dbReference>
<evidence type="ECO:0000313" key="4">
    <source>
        <dbReference type="EMBL" id="RAG81294.1"/>
    </source>
</evidence>
<dbReference type="InterPro" id="IPR009081">
    <property type="entry name" value="PP-bd_ACP"/>
</dbReference>
<sequence length="85" mass="8949">PAGAAVQATHLPEDRIIAHAAQVLGTTVDRVDPRRPLRDLGLDSLMAVQLRRLLEQDLGVQVPASRLLGRESTAALAAELAGAHA</sequence>
<dbReference type="PROSITE" id="PS00012">
    <property type="entry name" value="PHOSPHOPANTETHEINE"/>
    <property type="match status" value="1"/>
</dbReference>
<dbReference type="InterPro" id="IPR006162">
    <property type="entry name" value="Ppantetheine_attach_site"/>
</dbReference>
<dbReference type="SMART" id="SM00823">
    <property type="entry name" value="PKS_PP"/>
    <property type="match status" value="1"/>
</dbReference>
<feature type="non-terminal residue" evidence="4">
    <location>
        <position position="1"/>
    </location>
</feature>
<dbReference type="GO" id="GO:0031177">
    <property type="term" value="F:phosphopantetheine binding"/>
    <property type="evidence" value="ECO:0007669"/>
    <property type="project" value="InterPro"/>
</dbReference>
<dbReference type="SMART" id="SM01294">
    <property type="entry name" value="PKS_PP_betabranch"/>
    <property type="match status" value="1"/>
</dbReference>
<dbReference type="RefSeq" id="WP_133260128.1">
    <property type="nucleotide sequence ID" value="NZ_QKYN01000166.1"/>
</dbReference>
<dbReference type="GO" id="GO:0006633">
    <property type="term" value="P:fatty acid biosynthetic process"/>
    <property type="evidence" value="ECO:0007669"/>
    <property type="project" value="TreeGrafter"/>
</dbReference>
<dbReference type="InterPro" id="IPR050091">
    <property type="entry name" value="PKS_NRPS_Biosynth_Enz"/>
</dbReference>
<evidence type="ECO:0000313" key="5">
    <source>
        <dbReference type="Proteomes" id="UP000248889"/>
    </source>
</evidence>
<dbReference type="InterPro" id="IPR036736">
    <property type="entry name" value="ACP-like_sf"/>
</dbReference>
<dbReference type="GO" id="GO:0004312">
    <property type="term" value="F:fatty acid synthase activity"/>
    <property type="evidence" value="ECO:0007669"/>
    <property type="project" value="TreeGrafter"/>
</dbReference>
<proteinExistence type="predicted"/>
<dbReference type="PANTHER" id="PTHR43775:SF37">
    <property type="entry name" value="SI:DKEY-61P9.11"/>
    <property type="match status" value="1"/>
</dbReference>
<dbReference type="Pfam" id="PF00550">
    <property type="entry name" value="PP-binding"/>
    <property type="match status" value="1"/>
</dbReference>
<organism evidence="4 5">
    <name type="scientific">Streptacidiphilus pinicola</name>
    <dbReference type="NCBI Taxonomy" id="2219663"/>
    <lineage>
        <taxon>Bacteria</taxon>
        <taxon>Bacillati</taxon>
        <taxon>Actinomycetota</taxon>
        <taxon>Actinomycetes</taxon>
        <taxon>Kitasatosporales</taxon>
        <taxon>Streptomycetaceae</taxon>
        <taxon>Streptacidiphilus</taxon>
    </lineage>
</organism>
<dbReference type="PROSITE" id="PS50075">
    <property type="entry name" value="CARRIER"/>
    <property type="match status" value="1"/>
</dbReference>
<gene>
    <name evidence="4" type="ORF">DN069_33395</name>
</gene>
<reference evidence="4 5" key="1">
    <citation type="submission" date="2018-06" db="EMBL/GenBank/DDBJ databases">
        <title>Streptacidiphilus pinicola sp. nov., isolated from pine grove soil.</title>
        <authorList>
            <person name="Roh S.G."/>
            <person name="Park S."/>
            <person name="Kim M.-K."/>
            <person name="Yun B.-R."/>
            <person name="Park J."/>
            <person name="Kim M.J."/>
            <person name="Kim Y.S."/>
            <person name="Kim S.B."/>
        </authorList>
    </citation>
    <scope>NUCLEOTIDE SEQUENCE [LARGE SCALE GENOMIC DNA]</scope>
    <source>
        <strain evidence="4 5">MMS16-CNU450</strain>
    </source>
</reference>
<evidence type="ECO:0000256" key="2">
    <source>
        <dbReference type="ARBA" id="ARBA00022553"/>
    </source>
</evidence>
<dbReference type="SUPFAM" id="SSF47336">
    <property type="entry name" value="ACP-like"/>
    <property type="match status" value="1"/>
</dbReference>